<dbReference type="Gene3D" id="3.30.300.30">
    <property type="match status" value="1"/>
</dbReference>
<accession>A0A346Y383</accession>
<keyword evidence="2 5" id="KW-0436">Ligase</keyword>
<name>A0A346Y383_9ACTN</name>
<dbReference type="Gene3D" id="3.40.50.12780">
    <property type="entry name" value="N-terminal domain of ligase-like"/>
    <property type="match status" value="1"/>
</dbReference>
<evidence type="ECO:0000259" key="4">
    <source>
        <dbReference type="Pfam" id="PF13193"/>
    </source>
</evidence>
<dbReference type="InterPro" id="IPR020845">
    <property type="entry name" value="AMP-binding_CS"/>
</dbReference>
<dbReference type="InterPro" id="IPR025110">
    <property type="entry name" value="AMP-bd_C"/>
</dbReference>
<evidence type="ECO:0000256" key="1">
    <source>
        <dbReference type="ARBA" id="ARBA00006432"/>
    </source>
</evidence>
<dbReference type="Pfam" id="PF13193">
    <property type="entry name" value="AMP-binding_C"/>
    <property type="match status" value="1"/>
</dbReference>
<organism evidence="5 6">
    <name type="scientific">Euzebya pacifica</name>
    <dbReference type="NCBI Taxonomy" id="1608957"/>
    <lineage>
        <taxon>Bacteria</taxon>
        <taxon>Bacillati</taxon>
        <taxon>Actinomycetota</taxon>
        <taxon>Nitriliruptoria</taxon>
        <taxon>Euzebyales</taxon>
    </lineage>
</organism>
<evidence type="ECO:0000256" key="2">
    <source>
        <dbReference type="ARBA" id="ARBA00022598"/>
    </source>
</evidence>
<dbReference type="AlphaFoldDB" id="A0A346Y383"/>
<evidence type="ECO:0000313" key="6">
    <source>
        <dbReference type="Proteomes" id="UP000264006"/>
    </source>
</evidence>
<evidence type="ECO:0000313" key="5">
    <source>
        <dbReference type="EMBL" id="AXV08930.1"/>
    </source>
</evidence>
<dbReference type="KEGG" id="euz:DVS28_a4264"/>
<protein>
    <submittedName>
        <fullName evidence="5">Long-chain-fatty-acid--CoA ligase</fullName>
    </submittedName>
</protein>
<gene>
    <name evidence="5" type="ORF">DVS28_a4264</name>
</gene>
<dbReference type="InterPro" id="IPR042099">
    <property type="entry name" value="ANL_N_sf"/>
</dbReference>
<dbReference type="SUPFAM" id="SSF56801">
    <property type="entry name" value="Acetyl-CoA synthetase-like"/>
    <property type="match status" value="1"/>
</dbReference>
<dbReference type="InterPro" id="IPR045851">
    <property type="entry name" value="AMP-bd_C_sf"/>
</dbReference>
<sequence length="547" mass="59497">MEYREVCTGGDLIIRGATLDPDRTAIVFPDDRRTYQQLLDGSVAAARSLHGLGVRAGDRVGVLMPNSLDYLEVWFGTLLLGAVLVPINSRFRSRELRHVVPDADIAVLAVADEEGVIAFTERVTHAFPALAEQTGAADGAPLSLTEAPALRHVVDLSSTGATGFLPAKRFEAAGADVTEAVVEHEAARVALRDPATIFYTSGTTSLPKGCVLSHEAMVRQGQETAVRMDVRRGDVMFSPLPMFHSACSQPLFAMLWSVGTYCNMQAFDAAVGLRMIAEEQATVLYTAFPPITDGLVDHPDFDPEPFRRVRSVFTVAPPTQLRELEGKLPGTKVVTAFGMTEVAGSIAMADPHDPFELRMRPGRPLRGAEVEVRTIGDNQPAPAGVEGEIVCRGTTLFSHYHGLEEKTAEVMDDEGWFHTGDLGVITVDGLLEFRGRLKDMLKIGGENVAAIEIESHLIAHPDVQMAAVVGLPDDRLGEVAVAYLEIRPGSGLTEQDIIDWCRDEIASFKIPRHVAFIEEWPMSATKIRKVDLRDRAVEDFAGRAPLT</sequence>
<dbReference type="OrthoDB" id="9803968at2"/>
<dbReference type="Pfam" id="PF00501">
    <property type="entry name" value="AMP-binding"/>
    <property type="match status" value="1"/>
</dbReference>
<feature type="domain" description="AMP-dependent synthetase/ligase" evidence="3">
    <location>
        <begin position="19"/>
        <end position="400"/>
    </location>
</feature>
<dbReference type="GO" id="GO:0031956">
    <property type="term" value="F:medium-chain fatty acid-CoA ligase activity"/>
    <property type="evidence" value="ECO:0007669"/>
    <property type="project" value="TreeGrafter"/>
</dbReference>
<dbReference type="PANTHER" id="PTHR43201">
    <property type="entry name" value="ACYL-COA SYNTHETASE"/>
    <property type="match status" value="1"/>
</dbReference>
<dbReference type="Proteomes" id="UP000264006">
    <property type="component" value="Chromosome"/>
</dbReference>
<dbReference type="PANTHER" id="PTHR43201:SF5">
    <property type="entry name" value="MEDIUM-CHAIN ACYL-COA LIGASE ACSF2, MITOCHONDRIAL"/>
    <property type="match status" value="1"/>
</dbReference>
<proteinExistence type="inferred from homology"/>
<dbReference type="GO" id="GO:0006631">
    <property type="term" value="P:fatty acid metabolic process"/>
    <property type="evidence" value="ECO:0007669"/>
    <property type="project" value="TreeGrafter"/>
</dbReference>
<evidence type="ECO:0000259" key="3">
    <source>
        <dbReference type="Pfam" id="PF00501"/>
    </source>
</evidence>
<feature type="domain" description="AMP-binding enzyme C-terminal" evidence="4">
    <location>
        <begin position="452"/>
        <end position="524"/>
    </location>
</feature>
<comment type="similarity">
    <text evidence="1">Belongs to the ATP-dependent AMP-binding enzyme family.</text>
</comment>
<keyword evidence="6" id="KW-1185">Reference proteome</keyword>
<dbReference type="EMBL" id="CP031165">
    <property type="protein sequence ID" value="AXV08930.1"/>
    <property type="molecule type" value="Genomic_DNA"/>
</dbReference>
<dbReference type="InterPro" id="IPR000873">
    <property type="entry name" value="AMP-dep_synth/lig_dom"/>
</dbReference>
<dbReference type="PROSITE" id="PS00455">
    <property type="entry name" value="AMP_BINDING"/>
    <property type="match status" value="1"/>
</dbReference>
<dbReference type="RefSeq" id="WP_114593199.1">
    <property type="nucleotide sequence ID" value="NZ_CP031165.1"/>
</dbReference>
<reference evidence="5 6" key="1">
    <citation type="submission" date="2018-09" db="EMBL/GenBank/DDBJ databases">
        <title>Complete genome sequence of Euzebya sp. DY32-46 isolated from seawater of Pacific Ocean.</title>
        <authorList>
            <person name="Xu L."/>
            <person name="Wu Y.-H."/>
            <person name="Xu X.-W."/>
        </authorList>
    </citation>
    <scope>NUCLEOTIDE SEQUENCE [LARGE SCALE GENOMIC DNA]</scope>
    <source>
        <strain evidence="5 6">DY32-46</strain>
    </source>
</reference>